<protein>
    <submittedName>
        <fullName evidence="1">Str. FM013</fullName>
    </submittedName>
</protein>
<evidence type="ECO:0000313" key="1">
    <source>
        <dbReference type="EMBL" id="CRL27567.1"/>
    </source>
</evidence>
<dbReference type="AlphaFoldDB" id="A0A0G4PMB7"/>
<reference evidence="1 2" key="1">
    <citation type="journal article" date="2014" name="Nat. Commun.">
        <title>Multiple recent horizontal transfers of a large genomic region in cheese making fungi.</title>
        <authorList>
            <person name="Cheeseman K."/>
            <person name="Ropars J."/>
            <person name="Renault P."/>
            <person name="Dupont J."/>
            <person name="Gouzy J."/>
            <person name="Branca A."/>
            <person name="Abraham A.L."/>
            <person name="Ceppi M."/>
            <person name="Conseiller E."/>
            <person name="Debuchy R."/>
            <person name="Malagnac F."/>
            <person name="Goarin A."/>
            <person name="Silar P."/>
            <person name="Lacoste S."/>
            <person name="Sallet E."/>
            <person name="Bensimon A."/>
            <person name="Giraud T."/>
            <person name="Brygoo Y."/>
        </authorList>
    </citation>
    <scope>NUCLEOTIDE SEQUENCE [LARGE SCALE GENOMIC DNA]</scope>
    <source>
        <strain evidence="2">FM 013</strain>
    </source>
</reference>
<gene>
    <name evidence="1" type="ORF">PCAMFM013_S023g000025</name>
</gene>
<organism evidence="1 2">
    <name type="scientific">Penicillium camemberti (strain FM 013)</name>
    <dbReference type="NCBI Taxonomy" id="1429867"/>
    <lineage>
        <taxon>Eukaryota</taxon>
        <taxon>Fungi</taxon>
        <taxon>Dikarya</taxon>
        <taxon>Ascomycota</taxon>
        <taxon>Pezizomycotina</taxon>
        <taxon>Eurotiomycetes</taxon>
        <taxon>Eurotiomycetidae</taxon>
        <taxon>Eurotiales</taxon>
        <taxon>Aspergillaceae</taxon>
        <taxon>Penicillium</taxon>
    </lineage>
</organism>
<name>A0A0G4PMB7_PENC3</name>
<sequence>MQYENSSINTVVLEIGLTDTLFVTLFWPHREGLSAGQILSGPHQIDGHRKKALKSRGNLLWGFANHAGWSPSNYFLDFLPAFPFGISCTNIDPTSPFDHASPTVAKDTEQYLVLAPHFHWRIVLCLKLKELLIQMYP</sequence>
<accession>A0A0G4PMB7</accession>
<dbReference type="Proteomes" id="UP000053732">
    <property type="component" value="Unassembled WGS sequence"/>
</dbReference>
<dbReference type="EMBL" id="HG793156">
    <property type="protein sequence ID" value="CRL27567.1"/>
    <property type="molecule type" value="Genomic_DNA"/>
</dbReference>
<proteinExistence type="predicted"/>
<keyword evidence="2" id="KW-1185">Reference proteome</keyword>
<evidence type="ECO:0000313" key="2">
    <source>
        <dbReference type="Proteomes" id="UP000053732"/>
    </source>
</evidence>